<organism evidence="5 6">
    <name type="scientific">Antricoccus suffuscus</name>
    <dbReference type="NCBI Taxonomy" id="1629062"/>
    <lineage>
        <taxon>Bacteria</taxon>
        <taxon>Bacillati</taxon>
        <taxon>Actinomycetota</taxon>
        <taxon>Actinomycetes</taxon>
        <taxon>Geodermatophilales</taxon>
        <taxon>Antricoccaceae</taxon>
        <taxon>Antricoccus</taxon>
    </lineage>
</organism>
<feature type="domain" description="SMP-30/Gluconolactonase/LRE-like region" evidence="4">
    <location>
        <begin position="14"/>
        <end position="266"/>
    </location>
</feature>
<accession>A0A2T0ZYW9</accession>
<feature type="active site" description="Proton donor/acceptor" evidence="2">
    <location>
        <position position="209"/>
    </location>
</feature>
<dbReference type="RefSeq" id="WP_106349291.1">
    <property type="nucleotide sequence ID" value="NZ_PVUE01000009.1"/>
</dbReference>
<reference evidence="5 6" key="1">
    <citation type="submission" date="2018-03" db="EMBL/GenBank/DDBJ databases">
        <title>Genomic Encyclopedia of Archaeal and Bacterial Type Strains, Phase II (KMG-II): from individual species to whole genera.</title>
        <authorList>
            <person name="Goeker M."/>
        </authorList>
    </citation>
    <scope>NUCLEOTIDE SEQUENCE [LARGE SCALE GENOMIC DNA]</scope>
    <source>
        <strain evidence="5 6">DSM 100065</strain>
    </source>
</reference>
<dbReference type="InterPro" id="IPR005511">
    <property type="entry name" value="SMP-30"/>
</dbReference>
<protein>
    <submittedName>
        <fullName evidence="5">Sugar lactone lactonase YvrE</fullName>
    </submittedName>
</protein>
<feature type="binding site" evidence="3">
    <location>
        <position position="98"/>
    </location>
    <ligand>
        <name>substrate</name>
    </ligand>
</feature>
<dbReference type="SUPFAM" id="SSF63829">
    <property type="entry name" value="Calcium-dependent phosphotriesterase"/>
    <property type="match status" value="1"/>
</dbReference>
<proteinExistence type="inferred from homology"/>
<dbReference type="InterPro" id="IPR013658">
    <property type="entry name" value="SGL"/>
</dbReference>
<feature type="binding site" evidence="3">
    <location>
        <position position="16"/>
    </location>
    <ligand>
        <name>a divalent metal cation</name>
        <dbReference type="ChEBI" id="CHEBI:60240"/>
    </ligand>
</feature>
<dbReference type="Gene3D" id="2.120.10.30">
    <property type="entry name" value="TolB, C-terminal domain"/>
    <property type="match status" value="1"/>
</dbReference>
<dbReference type="InterPro" id="IPR011042">
    <property type="entry name" value="6-blade_b-propeller_TolB-like"/>
</dbReference>
<dbReference type="GO" id="GO:0004341">
    <property type="term" value="F:gluconolactonase activity"/>
    <property type="evidence" value="ECO:0007669"/>
    <property type="project" value="TreeGrafter"/>
</dbReference>
<evidence type="ECO:0000313" key="5">
    <source>
        <dbReference type="EMBL" id="PRZ41533.1"/>
    </source>
</evidence>
<keyword evidence="3" id="KW-0479">Metal-binding</keyword>
<dbReference type="GO" id="GO:0005509">
    <property type="term" value="F:calcium ion binding"/>
    <property type="evidence" value="ECO:0007669"/>
    <property type="project" value="TreeGrafter"/>
</dbReference>
<dbReference type="EMBL" id="PVUE01000009">
    <property type="protein sequence ID" value="PRZ41533.1"/>
    <property type="molecule type" value="Genomic_DNA"/>
</dbReference>
<dbReference type="Pfam" id="PF08450">
    <property type="entry name" value="SGL"/>
    <property type="match status" value="1"/>
</dbReference>
<feature type="binding site" evidence="3">
    <location>
        <position position="160"/>
    </location>
    <ligand>
        <name>a divalent metal cation</name>
        <dbReference type="ChEBI" id="CHEBI:60240"/>
    </ligand>
</feature>
<keyword evidence="6" id="KW-1185">Reference proteome</keyword>
<dbReference type="OrthoDB" id="2633250at2"/>
<evidence type="ECO:0000256" key="3">
    <source>
        <dbReference type="PIRSR" id="PIRSR605511-2"/>
    </source>
</evidence>
<dbReference type="PANTHER" id="PTHR10907:SF47">
    <property type="entry name" value="REGUCALCIN"/>
    <property type="match status" value="1"/>
</dbReference>
<feature type="binding site" evidence="3">
    <location>
        <position position="209"/>
    </location>
    <ligand>
        <name>a divalent metal cation</name>
        <dbReference type="ChEBI" id="CHEBI:60240"/>
    </ligand>
</feature>
<comment type="similarity">
    <text evidence="1">Belongs to the SMP-30/CGR1 family.</text>
</comment>
<sequence length="295" mass="31577">MTATTRVLRKGLHFGECPRWYDDRLWYSDFYDGAVHAIDLDGVDERIVEVPGQPAGLGWLPDGRLLIVARKDRKLVTWDGSVLAPYADLTDVFPSHGNDMVVDDQGRAYVGNFGCNLDALKEQYGREALFGEPGVPGTVMARVDPDGSVSVATDGLKFPNGAVITPDGSALIVAETYGRRLTAYDVSTDGDLSNRRVWADLASDNVAPDGICLDADGGIWVANPGEAHCVRVIEGGEITDRVETNEKTFACMLGGLEGRDLFIVTAPDSREAVASQATSGAIEVVTVDVPHAGLP</sequence>
<evidence type="ECO:0000256" key="2">
    <source>
        <dbReference type="PIRSR" id="PIRSR605511-1"/>
    </source>
</evidence>
<keyword evidence="3" id="KW-0862">Zinc</keyword>
<dbReference type="PRINTS" id="PR01790">
    <property type="entry name" value="SMP30FAMILY"/>
</dbReference>
<dbReference type="Proteomes" id="UP000237752">
    <property type="component" value="Unassembled WGS sequence"/>
</dbReference>
<evidence type="ECO:0000256" key="1">
    <source>
        <dbReference type="ARBA" id="ARBA00008853"/>
    </source>
</evidence>
<name>A0A2T0ZYW9_9ACTN</name>
<evidence type="ECO:0000259" key="4">
    <source>
        <dbReference type="Pfam" id="PF08450"/>
    </source>
</evidence>
<dbReference type="PANTHER" id="PTHR10907">
    <property type="entry name" value="REGUCALCIN"/>
    <property type="match status" value="1"/>
</dbReference>
<dbReference type="AlphaFoldDB" id="A0A2T0ZYW9"/>
<comment type="cofactor">
    <cofactor evidence="3">
        <name>Zn(2+)</name>
        <dbReference type="ChEBI" id="CHEBI:29105"/>
    </cofactor>
    <text evidence="3">Binds 1 divalent metal cation per subunit.</text>
</comment>
<evidence type="ECO:0000313" key="6">
    <source>
        <dbReference type="Proteomes" id="UP000237752"/>
    </source>
</evidence>
<gene>
    <name evidence="5" type="ORF">CLV47_10980</name>
</gene>
<dbReference type="GO" id="GO:0019853">
    <property type="term" value="P:L-ascorbic acid biosynthetic process"/>
    <property type="evidence" value="ECO:0007669"/>
    <property type="project" value="TreeGrafter"/>
</dbReference>
<comment type="caution">
    <text evidence="5">The sequence shown here is derived from an EMBL/GenBank/DDBJ whole genome shotgun (WGS) entry which is preliminary data.</text>
</comment>